<feature type="compositionally biased region" description="Low complexity" evidence="1">
    <location>
        <begin position="609"/>
        <end position="625"/>
    </location>
</feature>
<feature type="region of interest" description="Disordered" evidence="1">
    <location>
        <begin position="1417"/>
        <end position="1449"/>
    </location>
</feature>
<feature type="compositionally biased region" description="Polar residues" evidence="1">
    <location>
        <begin position="463"/>
        <end position="472"/>
    </location>
</feature>
<feature type="compositionally biased region" description="Basic and acidic residues" evidence="1">
    <location>
        <begin position="2188"/>
        <end position="2197"/>
    </location>
</feature>
<accession>A0A7R8ZGC8</accession>
<feature type="region of interest" description="Disordered" evidence="1">
    <location>
        <begin position="323"/>
        <end position="385"/>
    </location>
</feature>
<feature type="region of interest" description="Disordered" evidence="1">
    <location>
        <begin position="430"/>
        <end position="478"/>
    </location>
</feature>
<reference evidence="3" key="1">
    <citation type="submission" date="2020-11" db="EMBL/GenBank/DDBJ databases">
        <authorList>
            <person name="Tran Van P."/>
        </authorList>
    </citation>
    <scope>NUCLEOTIDE SEQUENCE</scope>
</reference>
<protein>
    <submittedName>
        <fullName evidence="3">Uncharacterized protein</fullName>
    </submittedName>
</protein>
<evidence type="ECO:0000256" key="1">
    <source>
        <dbReference type="SAM" id="MobiDB-lite"/>
    </source>
</evidence>
<feature type="compositionally biased region" description="Basic and acidic residues" evidence="1">
    <location>
        <begin position="1728"/>
        <end position="1740"/>
    </location>
</feature>
<feature type="compositionally biased region" description="Low complexity" evidence="1">
    <location>
        <begin position="2272"/>
        <end position="2300"/>
    </location>
</feature>
<organism evidence="3">
    <name type="scientific">Cyprideis torosa</name>
    <dbReference type="NCBI Taxonomy" id="163714"/>
    <lineage>
        <taxon>Eukaryota</taxon>
        <taxon>Metazoa</taxon>
        <taxon>Ecdysozoa</taxon>
        <taxon>Arthropoda</taxon>
        <taxon>Crustacea</taxon>
        <taxon>Oligostraca</taxon>
        <taxon>Ostracoda</taxon>
        <taxon>Podocopa</taxon>
        <taxon>Podocopida</taxon>
        <taxon>Cytherocopina</taxon>
        <taxon>Cytheroidea</taxon>
        <taxon>Cytherideidae</taxon>
        <taxon>Cyprideis</taxon>
    </lineage>
</organism>
<feature type="compositionally biased region" description="Low complexity" evidence="1">
    <location>
        <begin position="2211"/>
        <end position="2242"/>
    </location>
</feature>
<feature type="compositionally biased region" description="Polar residues" evidence="1">
    <location>
        <begin position="430"/>
        <end position="456"/>
    </location>
</feature>
<name>A0A7R8ZGC8_9CRUS</name>
<feature type="region of interest" description="Disordered" evidence="1">
    <location>
        <begin position="2358"/>
        <end position="2382"/>
    </location>
</feature>
<feature type="signal peptide" evidence="2">
    <location>
        <begin position="1"/>
        <end position="24"/>
    </location>
</feature>
<gene>
    <name evidence="3" type="ORF">CTOB1V02_LOCUS1275</name>
</gene>
<evidence type="ECO:0000313" key="3">
    <source>
        <dbReference type="EMBL" id="CAD7223285.1"/>
    </source>
</evidence>
<feature type="region of interest" description="Disordered" evidence="1">
    <location>
        <begin position="2408"/>
        <end position="2447"/>
    </location>
</feature>
<feature type="region of interest" description="Disordered" evidence="1">
    <location>
        <begin position="1728"/>
        <end position="1764"/>
    </location>
</feature>
<dbReference type="EMBL" id="OB660179">
    <property type="protein sequence ID" value="CAD7223285.1"/>
    <property type="molecule type" value="Genomic_DNA"/>
</dbReference>
<proteinExistence type="predicted"/>
<feature type="compositionally biased region" description="Polar residues" evidence="1">
    <location>
        <begin position="596"/>
        <end position="608"/>
    </location>
</feature>
<feature type="chain" id="PRO_5043501448" evidence="2">
    <location>
        <begin position="25"/>
        <end position="2447"/>
    </location>
</feature>
<feature type="region of interest" description="Disordered" evidence="1">
    <location>
        <begin position="596"/>
        <end position="625"/>
    </location>
</feature>
<keyword evidence="2" id="KW-0732">Signal</keyword>
<evidence type="ECO:0000256" key="2">
    <source>
        <dbReference type="SAM" id="SignalP"/>
    </source>
</evidence>
<sequence length="2447" mass="273140">MASGWSSSLMALWGLLLLLHHVAGASFLQLIVSDAPTSFSTDFERTLFGKDLSQSLGRGPSPRNTAAISKAVLSQEQDEGIIGPLEVTEGTVSMSPATDGKFSITNDPSSCDPGTHMRETFTVATSTQPKKKGQVQDLAIKAGNKESDAEWATTGFPSKIASRQKEGKGVKDEEAECHKTLPKGLYTVLGEQDDTTSSVPRTLNKFDARHKGKGSKDEEGECHKTPLKGLYTVVGEQDYTTPSVLDDPIQRELPYDALREHDCIIHQMSRLPLIAGIDGERSFSSMRDNEAQDKPNEYCFGSPRCKESQDCPTEKDRERNLVFKNTFGPQGDNGAKESERNSVMKGDFVPLEDREYQDSPNEARTSLRDSESQDNPAENDRTRKFVTKSTFASLTDKESQDSFTEASFASLKDTESQDFLTEAFFASLGNTKSQDSPTEASFASQRDSQSQDNSGSENDRTRNPLTSASPSSFREDSSQYDYLEDERVHFRRTRRELHEMSLIMAELLESDGRRGRSSNRPSFLYVLRGGRSKRKRSDNCNDSSALSLSLPKMDIDLNLPISTCSPTPSNEFTSFLRNMDDTLPRLMEERNCTTPKIATTLPANRSAESTPTSRTSSLSSSAHPTSIGCKVSHVLNSVMSMLGFGTDFSDDERFHKVYSAHTNILVPVNIRNQISSSGSDETISISISHLPRTNANDSLNPVKHNKDDVIGLEEQNTEMDSRTRKKRSCLNSLPYPPIRPILLSFRIPDMGNVVIEKVESHNGIKPGEEPFKPRTISQLLEAPPAYHKPKTTTTTMSMDRETNDIVGLTQIPAILMPTTLENLIKSLKIITKPTPPPSTISQKVKAILKSVQESDEQDSRKSAPADVCKSLVPEGDLLPIQKAKIVEHAENFIKMIVPRLEEGDRISLPFLQKLNIRSLEPSTVIDKLPESFGFSLTHVFNIFPGTMWLERNRAMREYMDLYVDFIKDVRLRDRKFCPNQDKVLSLLESSIALNRREIKAFDGAATKKDLMFWECPRNTWKNFCQNIMKEPLPKGPIRSSSLGTEAKELDKIVDTRSTDNVDDSMNFLQNVQTLINCQIFKASFIPKEEDRRTALNKFWQNLQETVSKYSINEQRSSRFVSPRGTKDPFFECLEKEIQKYERHGFIPPIATSLQRSTSQPKSLLLSNDVENGGILGLKYGNPFLHPDTNVEEQERHIQKAIQDLIRIVSLRSRRRDGYSKILPIGYSMPDADRMLQISESPDIPLLEFHHQHNLVQSRGNPDDDIPAVHQRLPALQRSDINRFFFIIKNIASSEENNPESLDKNRDASYPQEISNLESHIQQSLLNLVKKNPALVATALTSLLDTAVRSEMQETTRASNTEKAEELFAKRQSTLQDVDETDELDDIANGVGNDSPRNVWPLESRAVNLETGLWTGKKGNLQRKKRQAATPSLSPSEEATISDRTDTNTDPTHVQFLIPQSSEFEDILQSAPLEPSALDNFTVHGSDVPLSLNKKDTYNHLKSQKPMDMATKKQQLINLFKDIVNAIIPDPSQQQQAEFIRQSDPKHSKSTNISANYLSVVHARPIKHGISPKGSPYMVQKRPIPQRLLSAPFTAAKTGSLQFSRVPQKHFLPYRNAQCSATGYFMDLNKAFKESLPKGAHYFSFSVSSPPASNSIQLSTEKSSDGFRRFVPTRYYPNYIVPDSYHEAMFREAPVKPWTWYNTTTPAEANEGRELFEEQVDEGMEEDLLKARKKKSEESKKSRMKQSSKAALQKTKLPIKNAIENQKPRFKRSLKTIIESQTPERKKLLEVLSEEVLAGNTSSSSENQVFQQFLSPMQDKNQFAHEKVFEHMDKNGIKSLQMSNGNGILLENIPSFETQESLNRRLEAVTRARLALDAVRGLIAYADNYKKVNPAFRSSNKLHSLGKDLVKAILLAEEREEEGEKSASLKRELLQEVRKVLEELVALLIRNVSNSSKRRHSPERRREPGIHHKQTAAERELAVLDQILSTLNLSPDSKLVPPASAQGRSENTIFSSETAALAQLLQDPIAKDMVDLEAMKKLQAKNGSYPNEEMPAANTNRSTLPVLETRSLLLPGLRLRLRQVSTNDVSNSAEDKPLSTPQLFDIVRQRLSRSSKAPVIRKVQVKTTVEEITINGVPLSKNSTTLVQEGNLTQSDLRKIITDLAKTMDKRTETTEPESSTEGVVIETEEGKLLEDLLKNASTTEESAEPVSFSTESSTTNSSSTPSTDSTSSFPPTTTRSPPQYNRNAALAPQITAVDLPTAPDHNTMIDKPPTTTALTVSPSSTLPSPSSTSSSTSSTVNATGPIIAKEFIYFKDNMENDQLVNHSRHDLIAYANGMLKSLIEMPGVVLKRKVELLPPGHPANEGPHFTSDPDDTERHPDRSNVKSLLEEVEAGKVATLTVTWFPITSTALGTTPNSPSTTSEGSSTEKTADQWRPPTDIRGNTRA</sequence>
<feature type="region of interest" description="Disordered" evidence="1">
    <location>
        <begin position="2167"/>
        <end position="2245"/>
    </location>
</feature>
<feature type="compositionally biased region" description="Polar residues" evidence="1">
    <location>
        <begin position="1428"/>
        <end position="1438"/>
    </location>
</feature>
<feature type="region of interest" description="Disordered" evidence="1">
    <location>
        <begin position="2260"/>
        <end position="2300"/>
    </location>
</feature>
<feature type="compositionally biased region" description="Low complexity" evidence="1">
    <location>
        <begin position="2413"/>
        <end position="2429"/>
    </location>
</feature>